<feature type="domain" description="DUF4340" evidence="2">
    <location>
        <begin position="81"/>
        <end position="231"/>
    </location>
</feature>
<feature type="compositionally biased region" description="Acidic residues" evidence="1">
    <location>
        <begin position="285"/>
        <end position="294"/>
    </location>
</feature>
<name>A0A173X9G0_9FIRM</name>
<dbReference type="InterPro" id="IPR025641">
    <property type="entry name" value="DUF4340"/>
</dbReference>
<evidence type="ECO:0000256" key="1">
    <source>
        <dbReference type="SAM" id="MobiDB-lite"/>
    </source>
</evidence>
<feature type="compositionally biased region" description="Low complexity" evidence="1">
    <location>
        <begin position="295"/>
        <end position="320"/>
    </location>
</feature>
<reference evidence="3 4" key="1">
    <citation type="submission" date="2015-09" db="EMBL/GenBank/DDBJ databases">
        <authorList>
            <consortium name="Pathogen Informatics"/>
        </authorList>
    </citation>
    <scope>NUCLEOTIDE SEQUENCE [LARGE SCALE GENOMIC DNA]</scope>
    <source>
        <strain evidence="3 4">2789STDY5608849</strain>
    </source>
</reference>
<feature type="region of interest" description="Disordered" evidence="1">
    <location>
        <begin position="284"/>
        <end position="320"/>
    </location>
</feature>
<dbReference type="AlphaFoldDB" id="A0A173X9G0"/>
<dbReference type="Pfam" id="PF14238">
    <property type="entry name" value="DUF4340"/>
    <property type="match status" value="2"/>
</dbReference>
<evidence type="ECO:0000313" key="3">
    <source>
        <dbReference type="EMBL" id="CUN48381.1"/>
    </source>
</evidence>
<accession>A0A173X9G0</accession>
<evidence type="ECO:0000313" key="4">
    <source>
        <dbReference type="Proteomes" id="UP000095706"/>
    </source>
</evidence>
<gene>
    <name evidence="3" type="ORF">ERS852406_00289</name>
</gene>
<feature type="domain" description="DUF4340" evidence="2">
    <location>
        <begin position="238"/>
        <end position="439"/>
    </location>
</feature>
<organism evidence="3 4">
    <name type="scientific">Fusicatenibacter saccharivorans</name>
    <dbReference type="NCBI Taxonomy" id="1150298"/>
    <lineage>
        <taxon>Bacteria</taxon>
        <taxon>Bacillati</taxon>
        <taxon>Bacillota</taxon>
        <taxon>Clostridia</taxon>
        <taxon>Lachnospirales</taxon>
        <taxon>Lachnospiraceae</taxon>
        <taxon>Fusicatenibacter</taxon>
    </lineage>
</organism>
<dbReference type="EMBL" id="CYYV01000001">
    <property type="protein sequence ID" value="CUN48381.1"/>
    <property type="molecule type" value="Genomic_DNA"/>
</dbReference>
<protein>
    <recommendedName>
        <fullName evidence="2">DUF4340 domain-containing protein</fullName>
    </recommendedName>
</protein>
<sequence length="528" mass="56999">MKKKGKMAACLILLVLLLAVLAVLTKKNSTADADSGSSDSGADAEKVVDFSKDDVTALSFQIDGETVSFTKTAGDDDTDIWTYDQEDGFPLDEGKITSVLSSLSSMTAERVIEGDEIDSMADFGLETPSQEVVVTAGDEKTTIHVGDKNSSSRYYIYLNDDTSKVYLVSTSLGTMFPSDMMEWATTESMPSVTAENITKLQVEGENGYTLTKEVSAADSALQTDEWQVVDADGAAHGGDADSIGTMTSAVASLSFGDLVTYNASDLSQYGLDQPKTTIRVHYTEEQEVEADDTTTADTSSDSTTDSASSDSTATSSSSETTTVTVEKDLVLYVGNANEDGGSYYVKLDGSNEVHLMTASNVETFTGKKASDFWNMYIGMENVSDLTSLDITYNGETKTYVRHVEEKKDDDSDSTTQEISYICGDETIDKSTFTTFYSSLIGQKAQTKDESLVQAKDAEFTAVFHMTDGDLTFAYSPYDSSFYYTVDEDGVPSLVNKNNVKTMLENYGKLLAAKTEDDSSSDSTSESAE</sequence>
<proteinExistence type="predicted"/>
<dbReference type="Proteomes" id="UP000095706">
    <property type="component" value="Unassembled WGS sequence"/>
</dbReference>
<dbReference type="RefSeq" id="WP_055225950.1">
    <property type="nucleotide sequence ID" value="NZ_CAXSRP010000010.1"/>
</dbReference>
<evidence type="ECO:0000259" key="2">
    <source>
        <dbReference type="Pfam" id="PF14238"/>
    </source>
</evidence>